<keyword evidence="1" id="KW-1133">Transmembrane helix</keyword>
<dbReference type="AlphaFoldDB" id="A0A3D9URE3"/>
<protein>
    <submittedName>
        <fullName evidence="3">Putative Flp pilus-assembly TadE/G-like protein</fullName>
    </submittedName>
</protein>
<accession>A0A3D9URE3</accession>
<evidence type="ECO:0000313" key="3">
    <source>
        <dbReference type="EMBL" id="REF31887.1"/>
    </source>
</evidence>
<sequence length="159" mass="16263">MTRLRRWIAARLGGDAEDGRIMVLAAGLFAILGVLVVGGIDVTAVQLAKMRVLNATDSAALEAADSLDESAVYRGGLGAGTPLTGQRVAEAASGSLARQQVPTNVSAWQVTGGDVSGNNTAVVRVQALVHPPLTGGLLSFLGADVSVSVESRARSTVQR</sequence>
<name>A0A3D9URE3_9MICO</name>
<keyword evidence="1" id="KW-0472">Membrane</keyword>
<organism evidence="3 4">
    <name type="scientific">Calidifontibacter indicus</name>
    <dbReference type="NCBI Taxonomy" id="419650"/>
    <lineage>
        <taxon>Bacteria</taxon>
        <taxon>Bacillati</taxon>
        <taxon>Actinomycetota</taxon>
        <taxon>Actinomycetes</taxon>
        <taxon>Micrococcales</taxon>
        <taxon>Dermacoccaceae</taxon>
        <taxon>Calidifontibacter</taxon>
    </lineage>
</organism>
<feature type="domain" description="Putative Flp pilus-assembly TadG-like N-terminal" evidence="2">
    <location>
        <begin position="19"/>
        <end position="65"/>
    </location>
</feature>
<dbReference type="InterPro" id="IPR028087">
    <property type="entry name" value="Tad_N"/>
</dbReference>
<dbReference type="RefSeq" id="WP_115923665.1">
    <property type="nucleotide sequence ID" value="NZ_QTUA01000001.1"/>
</dbReference>
<proteinExistence type="predicted"/>
<evidence type="ECO:0000313" key="4">
    <source>
        <dbReference type="Proteomes" id="UP000256253"/>
    </source>
</evidence>
<reference evidence="3 4" key="1">
    <citation type="submission" date="2018-08" db="EMBL/GenBank/DDBJ databases">
        <title>Sequencing the genomes of 1000 actinobacteria strains.</title>
        <authorList>
            <person name="Klenk H.-P."/>
        </authorList>
    </citation>
    <scope>NUCLEOTIDE SEQUENCE [LARGE SCALE GENOMIC DNA]</scope>
    <source>
        <strain evidence="3 4">DSM 22967</strain>
    </source>
</reference>
<evidence type="ECO:0000259" key="2">
    <source>
        <dbReference type="Pfam" id="PF13400"/>
    </source>
</evidence>
<keyword evidence="1" id="KW-0812">Transmembrane</keyword>
<gene>
    <name evidence="3" type="ORF">DFJ65_2972</name>
</gene>
<evidence type="ECO:0000256" key="1">
    <source>
        <dbReference type="SAM" id="Phobius"/>
    </source>
</evidence>
<dbReference type="Proteomes" id="UP000256253">
    <property type="component" value="Unassembled WGS sequence"/>
</dbReference>
<feature type="transmembrane region" description="Helical" evidence="1">
    <location>
        <begin position="21"/>
        <end position="40"/>
    </location>
</feature>
<dbReference type="EMBL" id="QTUA01000001">
    <property type="protein sequence ID" value="REF31887.1"/>
    <property type="molecule type" value="Genomic_DNA"/>
</dbReference>
<dbReference type="Pfam" id="PF13400">
    <property type="entry name" value="Tad"/>
    <property type="match status" value="1"/>
</dbReference>
<comment type="caution">
    <text evidence="3">The sequence shown here is derived from an EMBL/GenBank/DDBJ whole genome shotgun (WGS) entry which is preliminary data.</text>
</comment>
<keyword evidence="4" id="KW-1185">Reference proteome</keyword>
<dbReference type="OrthoDB" id="4869265at2"/>